<dbReference type="InterPro" id="IPR011990">
    <property type="entry name" value="TPR-like_helical_dom_sf"/>
</dbReference>
<evidence type="ECO:0000313" key="1">
    <source>
        <dbReference type="EMBL" id="MDA4175870.1"/>
    </source>
</evidence>
<evidence type="ECO:0008006" key="3">
    <source>
        <dbReference type="Google" id="ProtNLM"/>
    </source>
</evidence>
<feature type="non-terminal residue" evidence="1">
    <location>
        <position position="81"/>
    </location>
</feature>
<evidence type="ECO:0000313" key="2">
    <source>
        <dbReference type="Proteomes" id="UP001211064"/>
    </source>
</evidence>
<dbReference type="Proteomes" id="UP001211064">
    <property type="component" value="Unassembled WGS sequence"/>
</dbReference>
<name>A0AAW5YZC5_ECOLX</name>
<dbReference type="Gene3D" id="1.25.40.10">
    <property type="entry name" value="Tetratricopeptide repeat domain"/>
    <property type="match status" value="1"/>
</dbReference>
<dbReference type="AlphaFoldDB" id="A0AAW5YZC5"/>
<organism evidence="1 2">
    <name type="scientific">Escherichia coli</name>
    <dbReference type="NCBI Taxonomy" id="562"/>
    <lineage>
        <taxon>Bacteria</taxon>
        <taxon>Pseudomonadati</taxon>
        <taxon>Pseudomonadota</taxon>
        <taxon>Gammaproteobacteria</taxon>
        <taxon>Enterobacterales</taxon>
        <taxon>Enterobacteriaceae</taxon>
        <taxon>Escherichia</taxon>
    </lineage>
</organism>
<protein>
    <recommendedName>
        <fullName evidence="3">Tetratricopeptide repeat protein</fullName>
    </recommendedName>
</protein>
<dbReference type="EMBL" id="JANWOR010000024">
    <property type="protein sequence ID" value="MDA4175870.1"/>
    <property type="molecule type" value="Genomic_DNA"/>
</dbReference>
<sequence>MNAKLDRKRGRNHALLQQELAEHPNDPYILYQLGKDFEINLKDPAQAAAHYQRALTTAPKTAPYRHDLCICLLACLSKTKQ</sequence>
<gene>
    <name evidence="1" type="ORF">NY836_00170</name>
</gene>
<reference evidence="1" key="1">
    <citation type="submission" date="2022-08" db="EMBL/GenBank/DDBJ databases">
        <title>Genome sequencing of human pathogens.</title>
        <authorList>
            <person name="Cao X."/>
        </authorList>
    </citation>
    <scope>NUCLEOTIDE SEQUENCE</scope>
    <source>
        <strain evidence="1">EC16126</strain>
    </source>
</reference>
<comment type="caution">
    <text evidence="1">The sequence shown here is derived from an EMBL/GenBank/DDBJ whole genome shotgun (WGS) entry which is preliminary data.</text>
</comment>
<dbReference type="SUPFAM" id="SSF48452">
    <property type="entry name" value="TPR-like"/>
    <property type="match status" value="1"/>
</dbReference>
<accession>A0AAW5YZC5</accession>
<proteinExistence type="predicted"/>